<dbReference type="OrthoDB" id="9803192at2"/>
<keyword evidence="3" id="KW-1185">Reference proteome</keyword>
<proteinExistence type="predicted"/>
<dbReference type="Pfam" id="PF01593">
    <property type="entry name" value="Amino_oxidase"/>
    <property type="match status" value="1"/>
</dbReference>
<comment type="caution">
    <text evidence="2">The sequence shown here is derived from an EMBL/GenBank/DDBJ whole genome shotgun (WGS) entry which is preliminary data.</text>
</comment>
<dbReference type="InterPro" id="IPR002937">
    <property type="entry name" value="Amino_oxidase"/>
</dbReference>
<dbReference type="InterPro" id="IPR050464">
    <property type="entry name" value="Zeta_carotene_desat/Oxidored"/>
</dbReference>
<accession>A0A4R6B2Q0</accession>
<evidence type="ECO:0000313" key="3">
    <source>
        <dbReference type="Proteomes" id="UP000294562"/>
    </source>
</evidence>
<protein>
    <submittedName>
        <fullName evidence="2">NAD(P)/FAD-dependent oxidoreductase</fullName>
    </submittedName>
</protein>
<organism evidence="2 3">
    <name type="scientific">Meridianimarinicoccus aquatilis</name>
    <dbReference type="NCBI Taxonomy" id="2552766"/>
    <lineage>
        <taxon>Bacteria</taxon>
        <taxon>Pseudomonadati</taxon>
        <taxon>Pseudomonadota</taxon>
        <taxon>Alphaproteobacteria</taxon>
        <taxon>Rhodobacterales</taxon>
        <taxon>Paracoccaceae</taxon>
        <taxon>Meridianimarinicoccus</taxon>
    </lineage>
</organism>
<dbReference type="AlphaFoldDB" id="A0A4R6B2Q0"/>
<evidence type="ECO:0000313" key="2">
    <source>
        <dbReference type="EMBL" id="TDL90434.1"/>
    </source>
</evidence>
<evidence type="ECO:0000259" key="1">
    <source>
        <dbReference type="Pfam" id="PF01593"/>
    </source>
</evidence>
<dbReference type="PANTHER" id="PTHR42923:SF46">
    <property type="entry name" value="AMINE OXIDASE"/>
    <property type="match status" value="1"/>
</dbReference>
<feature type="domain" description="Amine oxidase" evidence="1">
    <location>
        <begin position="13"/>
        <end position="359"/>
    </location>
</feature>
<gene>
    <name evidence="2" type="ORF">E2L05_05780</name>
</gene>
<name>A0A4R6B2Q0_9RHOB</name>
<dbReference type="RefSeq" id="WP_133341949.1">
    <property type="nucleotide sequence ID" value="NZ_SMZO01000009.1"/>
</dbReference>
<dbReference type="GO" id="GO:0016491">
    <property type="term" value="F:oxidoreductase activity"/>
    <property type="evidence" value="ECO:0007669"/>
    <property type="project" value="InterPro"/>
</dbReference>
<sequence length="429" mass="48098">MANVAVIGAGAMGLAAAYHAAKAGHKVTVYEADTVPGGMAAHFDFGGLSIERFYHFVCTPDQPTFDLMTELGIGDQMEWVETSMGYFIEGKHYKWGDPFSLLRFPLMSFFEKIRYGASAFCQTKRPDFTGIEGMTAKDWIVRDCGERVYNLMWRRLLELKFYEYTDKISASWIATRIKRVGRSRKSILQEKLGHIRGGSQTLVDRLVSEITDMGGIIRLGTPVVKVVTQDGRVAGLEIDEGFTPHDHVISTVPTPHVSAMIPDLSVEEREKLDAIENIGCICILLKLKKSVSPHFWLNVIDEHMDIPGIIEFSNLRKMPDHIVYVPYYMPTSNPKWEDGNADFVETAMKYISKINPEISEDDLIDSTVGRLRYAQPVCTPNFLDGLPSIQTSIEGLQVADTCYYYPEDRGISESSRLAREMAANLPSVA</sequence>
<dbReference type="PANTHER" id="PTHR42923">
    <property type="entry name" value="PROTOPORPHYRINOGEN OXIDASE"/>
    <property type="match status" value="1"/>
</dbReference>
<dbReference type="NCBIfam" id="NF005560">
    <property type="entry name" value="PRK07233.1"/>
    <property type="match status" value="1"/>
</dbReference>
<dbReference type="Proteomes" id="UP000294562">
    <property type="component" value="Unassembled WGS sequence"/>
</dbReference>
<dbReference type="EMBL" id="SMZO01000009">
    <property type="protein sequence ID" value="TDL90434.1"/>
    <property type="molecule type" value="Genomic_DNA"/>
</dbReference>
<reference evidence="2 3" key="1">
    <citation type="submission" date="2019-03" db="EMBL/GenBank/DDBJ databases">
        <title>Rhodobacteraceae bacterium SM1902, a new member of the family Rhodobacteraceae isolated from Yantai.</title>
        <authorList>
            <person name="Sun Y."/>
        </authorList>
    </citation>
    <scope>NUCLEOTIDE SEQUENCE [LARGE SCALE GENOMIC DNA]</scope>
    <source>
        <strain evidence="2 3">SM1902</strain>
    </source>
</reference>
<dbReference type="InterPro" id="IPR036188">
    <property type="entry name" value="FAD/NAD-bd_sf"/>
</dbReference>
<dbReference type="PRINTS" id="PR00419">
    <property type="entry name" value="ADXRDTASE"/>
</dbReference>
<dbReference type="SUPFAM" id="SSF51905">
    <property type="entry name" value="FAD/NAD(P)-binding domain"/>
    <property type="match status" value="1"/>
</dbReference>
<dbReference type="Gene3D" id="3.50.50.60">
    <property type="entry name" value="FAD/NAD(P)-binding domain"/>
    <property type="match status" value="1"/>
</dbReference>